<feature type="compositionally biased region" description="Basic and acidic residues" evidence="5">
    <location>
        <begin position="668"/>
        <end position="689"/>
    </location>
</feature>
<organism evidence="7 8">
    <name type="scientific">Stereocaulon virgatum</name>
    <dbReference type="NCBI Taxonomy" id="373712"/>
    <lineage>
        <taxon>Eukaryota</taxon>
        <taxon>Fungi</taxon>
        <taxon>Dikarya</taxon>
        <taxon>Ascomycota</taxon>
        <taxon>Pezizomycotina</taxon>
        <taxon>Lecanoromycetes</taxon>
        <taxon>OSLEUM clade</taxon>
        <taxon>Lecanoromycetidae</taxon>
        <taxon>Lecanorales</taxon>
        <taxon>Lecanorineae</taxon>
        <taxon>Stereocaulaceae</taxon>
        <taxon>Stereocaulon</taxon>
    </lineage>
</organism>
<feature type="compositionally biased region" description="Polar residues" evidence="5">
    <location>
        <begin position="440"/>
        <end position="456"/>
    </location>
</feature>
<feature type="compositionally biased region" description="Acidic residues" evidence="5">
    <location>
        <begin position="1"/>
        <end position="10"/>
    </location>
</feature>
<accession>A0ABR4AKZ6</accession>
<feature type="binding site" evidence="4">
    <location>
        <position position="88"/>
    </location>
    <ligand>
        <name>ATP</name>
        <dbReference type="ChEBI" id="CHEBI:30616"/>
    </ligand>
</feature>
<proteinExistence type="inferred from homology"/>
<dbReference type="SUPFAM" id="SSF103243">
    <property type="entry name" value="KA1-like"/>
    <property type="match status" value="1"/>
</dbReference>
<comment type="similarity">
    <text evidence="1">Belongs to the protein kinase superfamily. CAMK Ser/Thr protein kinase family. SNF1 subfamily.</text>
</comment>
<dbReference type="InterPro" id="IPR013896">
    <property type="entry name" value="SNF1_UBA"/>
</dbReference>
<feature type="compositionally biased region" description="Polar residues" evidence="5">
    <location>
        <begin position="24"/>
        <end position="34"/>
    </location>
</feature>
<evidence type="ECO:0000259" key="6">
    <source>
        <dbReference type="PROSITE" id="PS50011"/>
    </source>
</evidence>
<feature type="region of interest" description="Disordered" evidence="5">
    <location>
        <begin position="631"/>
        <end position="725"/>
    </location>
</feature>
<evidence type="ECO:0000313" key="8">
    <source>
        <dbReference type="Proteomes" id="UP001590950"/>
    </source>
</evidence>
<dbReference type="PANTHER" id="PTHR24346:SF110">
    <property type="entry name" value="NON-SPECIFIC SERINE_THREONINE PROTEIN KINASE"/>
    <property type="match status" value="1"/>
</dbReference>
<dbReference type="PROSITE" id="PS00108">
    <property type="entry name" value="PROTEIN_KINASE_ST"/>
    <property type="match status" value="1"/>
</dbReference>
<feature type="domain" description="Protein kinase" evidence="6">
    <location>
        <begin position="59"/>
        <end position="310"/>
    </location>
</feature>
<feature type="compositionally biased region" description="Polar residues" evidence="5">
    <location>
        <begin position="750"/>
        <end position="766"/>
    </location>
</feature>
<feature type="region of interest" description="Disordered" evidence="5">
    <location>
        <begin position="440"/>
        <end position="487"/>
    </location>
</feature>
<dbReference type="Gene3D" id="3.30.310.80">
    <property type="entry name" value="Kinase associated domain 1, KA1"/>
    <property type="match status" value="2"/>
</dbReference>
<evidence type="ECO:0000256" key="4">
    <source>
        <dbReference type="PROSITE-ProRule" id="PRU10141"/>
    </source>
</evidence>
<dbReference type="InterPro" id="IPR011009">
    <property type="entry name" value="Kinase-like_dom_sf"/>
</dbReference>
<evidence type="ECO:0000256" key="1">
    <source>
        <dbReference type="ARBA" id="ARBA00006234"/>
    </source>
</evidence>
<evidence type="ECO:0000256" key="5">
    <source>
        <dbReference type="SAM" id="MobiDB-lite"/>
    </source>
</evidence>
<evidence type="ECO:0000256" key="2">
    <source>
        <dbReference type="ARBA" id="ARBA00022741"/>
    </source>
</evidence>
<dbReference type="Gene3D" id="3.30.200.20">
    <property type="entry name" value="Phosphorylase Kinase, domain 1"/>
    <property type="match status" value="1"/>
</dbReference>
<dbReference type="InterPro" id="IPR000719">
    <property type="entry name" value="Prot_kinase_dom"/>
</dbReference>
<dbReference type="SUPFAM" id="SSF56112">
    <property type="entry name" value="Protein kinase-like (PK-like)"/>
    <property type="match status" value="1"/>
</dbReference>
<dbReference type="InterPro" id="IPR008271">
    <property type="entry name" value="Ser/Thr_kinase_AS"/>
</dbReference>
<feature type="region of interest" description="Disordered" evidence="5">
    <location>
        <begin position="745"/>
        <end position="768"/>
    </location>
</feature>
<feature type="compositionally biased region" description="Acidic residues" evidence="5">
    <location>
        <begin position="708"/>
        <end position="719"/>
    </location>
</feature>
<keyword evidence="3 4" id="KW-0067">ATP-binding</keyword>
<dbReference type="SMART" id="SM00220">
    <property type="entry name" value="S_TKc"/>
    <property type="match status" value="1"/>
</dbReference>
<dbReference type="CDD" id="cd14334">
    <property type="entry name" value="UBA_SNF1_fungi"/>
    <property type="match status" value="1"/>
</dbReference>
<comment type="caution">
    <text evidence="7">The sequence shown here is derived from an EMBL/GenBank/DDBJ whole genome shotgun (WGS) entry which is preliminary data.</text>
</comment>
<keyword evidence="2 4" id="KW-0547">Nucleotide-binding</keyword>
<dbReference type="CDD" id="cd14079">
    <property type="entry name" value="STKc_AMPK_alpha"/>
    <property type="match status" value="1"/>
</dbReference>
<dbReference type="Proteomes" id="UP001590950">
    <property type="component" value="Unassembled WGS sequence"/>
</dbReference>
<feature type="compositionally biased region" description="Basic and acidic residues" evidence="5">
    <location>
        <begin position="476"/>
        <end position="487"/>
    </location>
</feature>
<dbReference type="InterPro" id="IPR017441">
    <property type="entry name" value="Protein_kinase_ATP_BS"/>
</dbReference>
<feature type="region of interest" description="Disordered" evidence="5">
    <location>
        <begin position="546"/>
        <end position="565"/>
    </location>
</feature>
<protein>
    <recommendedName>
        <fullName evidence="6">Protein kinase domain-containing protein</fullName>
    </recommendedName>
</protein>
<dbReference type="PROSITE" id="PS50011">
    <property type="entry name" value="PROTEIN_KINASE_DOM"/>
    <property type="match status" value="1"/>
</dbReference>
<sequence>MASHFDDEELSMSLSGPAAERQGQRQSSPRAGNTRSHEAAPQVAKLPSDRRTAQRIGVYDVKKTLGEGSFGKVKLATHRVSGQEVALKIISRKKLISKDMAGRVEREIQYLQLLRHPHIIKLYTVITTPTDIIMVLEFAGGELFDYLVKHGKMAETKARRFFQQIVCAVEYCHRHKIVHRDLKPENLLLDEHLNVKIADFGLSNIMTDGNFLKTSCGSPNYAAPEVISGKLYAGPEVDVWSCGVILYVLLVGRLPFDDEYIPDLFRKISSGTYSTPSFVSAGARHIIHKMLKVNPTQRITVQDIRQDPWFNEGLADYLKQPVEEFIDTGVDPNKAIDPRKLAPGKPPAVQEQIHESVIGKLGKTMGYAKDDVQDALGKDEPNAIKDAYLIVRENQIMQENPGLSNGRNLGFLATSPPAWNPNIPPTPVHMSSPLAAAAQKNATTLSNTSKIQQQREAQAGMGDIPRSQKSAVSRDNSTEDTREGKPLKEYVSKIGILTTSLPMYHNQLMDMKKADEKRRQAEAQGEPLAPREAEMLSKMSHCVGSDEQQSEEQQAETARRLKPHSRSTMQINAILSKASQISEEAPTHPAKSRGRNTRWQFGIRSKNEPVDAVKCLYKALKSMGDCQWHVPPPQSLSEESIRKSDGPFPVNVTGATHLNAGEAMLSESPEKDRHRVQDAHNATDVRSDVGGDGTPTSRTSSDKTPVNDDSDSENDDDVDILNPPPGYFPKDPWCIHVRWEKKGMSPPGIINNNSARSSRVDLSSNDGSGRRGSIALGSLSSAAGSTTSVADVEPLTKLDTDTACFVYLDLQIYVLEESVYLVDFKCAGYESIVGSKDIVNDKGETITEYIGSGVRIADKDVTSPQPFLDLANKLVIYLAKGNG</sequence>
<dbReference type="EMBL" id="JBEFKJ010000007">
    <property type="protein sequence ID" value="KAL2045317.1"/>
    <property type="molecule type" value="Genomic_DNA"/>
</dbReference>
<feature type="compositionally biased region" description="Polar residues" evidence="5">
    <location>
        <begin position="694"/>
        <end position="704"/>
    </location>
</feature>
<feature type="region of interest" description="Disordered" evidence="5">
    <location>
        <begin position="1"/>
        <end position="50"/>
    </location>
</feature>
<name>A0ABR4AKZ6_9LECA</name>
<dbReference type="PANTHER" id="PTHR24346">
    <property type="entry name" value="MAP/MICROTUBULE AFFINITY-REGULATING KINASE"/>
    <property type="match status" value="1"/>
</dbReference>
<reference evidence="7 8" key="1">
    <citation type="submission" date="2024-09" db="EMBL/GenBank/DDBJ databases">
        <title>Rethinking Asexuality: The Enigmatic Case of Functional Sexual Genes in Lepraria (Stereocaulaceae).</title>
        <authorList>
            <person name="Doellman M."/>
            <person name="Sun Y."/>
            <person name="Barcenas-Pena A."/>
            <person name="Lumbsch H.T."/>
            <person name="Grewe F."/>
        </authorList>
    </citation>
    <scope>NUCLEOTIDE SEQUENCE [LARGE SCALE GENOMIC DNA]</scope>
    <source>
        <strain evidence="7 8">Mercado 3170</strain>
    </source>
</reference>
<gene>
    <name evidence="7" type="ORF">N7G274_002400</name>
</gene>
<dbReference type="Gene3D" id="1.10.510.10">
    <property type="entry name" value="Transferase(Phosphotransferase) domain 1"/>
    <property type="match status" value="1"/>
</dbReference>
<dbReference type="Pfam" id="PF08587">
    <property type="entry name" value="UBA_2"/>
    <property type="match status" value="1"/>
</dbReference>
<evidence type="ECO:0000256" key="3">
    <source>
        <dbReference type="ARBA" id="ARBA00022840"/>
    </source>
</evidence>
<dbReference type="PROSITE" id="PS00107">
    <property type="entry name" value="PROTEIN_KINASE_ATP"/>
    <property type="match status" value="1"/>
</dbReference>
<dbReference type="Gene3D" id="1.10.8.10">
    <property type="entry name" value="DNA helicase RuvA subunit, C-terminal domain"/>
    <property type="match status" value="1"/>
</dbReference>
<keyword evidence="8" id="KW-1185">Reference proteome</keyword>
<dbReference type="InterPro" id="IPR028375">
    <property type="entry name" value="KA1/Ssp2_C"/>
</dbReference>
<dbReference type="Pfam" id="PF00069">
    <property type="entry name" value="Pkinase"/>
    <property type="match status" value="1"/>
</dbReference>
<evidence type="ECO:0000313" key="7">
    <source>
        <dbReference type="EMBL" id="KAL2045317.1"/>
    </source>
</evidence>